<evidence type="ECO:0000256" key="6">
    <source>
        <dbReference type="ARBA" id="ARBA00023014"/>
    </source>
</evidence>
<dbReference type="EMBL" id="JRPD02000007">
    <property type="protein sequence ID" value="TLE00465.1"/>
    <property type="molecule type" value="Genomic_DNA"/>
</dbReference>
<dbReference type="SUPFAM" id="SSF102114">
    <property type="entry name" value="Radical SAM enzymes"/>
    <property type="match status" value="1"/>
</dbReference>
<dbReference type="SFLD" id="SFLDS00029">
    <property type="entry name" value="Radical_SAM"/>
    <property type="match status" value="1"/>
</dbReference>
<sequence length="307" mass="34755">MDIVFGPVLSRRFGISLGVDLSPKGKQCNFNCVYCELQAQKTQDSQSDVASIQDILNAIEQALYKNCKIDVLTFTANGEPTLYPHLEELIIESKKILKPYVSIKTLILSNGSKFGECKNALKHFDIVKFSLDSISPAIFKRIDKPSKNLDINIIQHEIKDFARDYKGELVAEILIVKGINDDIESNVASANFLREINIKRLDISSIDRPSSHRVFPVSNAKLYEIAEVFSGLPVCVVTRGNDKMSLDRQYVNREEILKILARRPLSMLDCEILWTTQSMNILEMLLKEGTVIQKNLAGTMFYYINNE</sequence>
<evidence type="ECO:0000256" key="1">
    <source>
        <dbReference type="ARBA" id="ARBA00001966"/>
    </source>
</evidence>
<keyword evidence="4" id="KW-0479">Metal-binding</keyword>
<dbReference type="Proteomes" id="UP000029922">
    <property type="component" value="Unassembled WGS sequence"/>
</dbReference>
<evidence type="ECO:0000256" key="2">
    <source>
        <dbReference type="ARBA" id="ARBA00022485"/>
    </source>
</evidence>
<reference evidence="9 10" key="1">
    <citation type="journal article" date="2014" name="Genome Announc.">
        <title>Draft genome sequences of eight enterohepatic helicobacter species isolated from both laboratory and wild rodents.</title>
        <authorList>
            <person name="Sheh A."/>
            <person name="Shen Z."/>
            <person name="Fox J.G."/>
        </authorList>
    </citation>
    <scope>NUCLEOTIDE SEQUENCE [LARGE SCALE GENOMIC DNA]</scope>
    <source>
        <strain evidence="9 10">ST1</strain>
    </source>
</reference>
<keyword evidence="6" id="KW-0411">Iron-sulfur</keyword>
<dbReference type="Pfam" id="PF04055">
    <property type="entry name" value="Radical_SAM"/>
    <property type="match status" value="1"/>
</dbReference>
<evidence type="ECO:0000256" key="3">
    <source>
        <dbReference type="ARBA" id="ARBA00022691"/>
    </source>
</evidence>
<dbReference type="PANTHER" id="PTHR43787:SF11">
    <property type="entry name" value="UPF0026 PROTEIN SLR1464"/>
    <property type="match status" value="1"/>
</dbReference>
<evidence type="ECO:0000313" key="10">
    <source>
        <dbReference type="Proteomes" id="UP000029922"/>
    </source>
</evidence>
<evidence type="ECO:0000259" key="7">
    <source>
        <dbReference type="PROSITE" id="PS51918"/>
    </source>
</evidence>
<dbReference type="EMBL" id="UGJE01000002">
    <property type="protein sequence ID" value="STQ86439.1"/>
    <property type="molecule type" value="Genomic_DNA"/>
</dbReference>
<dbReference type="InterPro" id="IPR007197">
    <property type="entry name" value="rSAM"/>
</dbReference>
<evidence type="ECO:0000313" key="9">
    <source>
        <dbReference type="EMBL" id="TLE00465.1"/>
    </source>
</evidence>
<dbReference type="GO" id="GO:0051539">
    <property type="term" value="F:4 iron, 4 sulfur cluster binding"/>
    <property type="evidence" value="ECO:0007669"/>
    <property type="project" value="UniProtKB-KW"/>
</dbReference>
<comment type="cofactor">
    <cofactor evidence="1">
        <name>[4Fe-4S] cluster</name>
        <dbReference type="ChEBI" id="CHEBI:49883"/>
    </cofactor>
</comment>
<dbReference type="PROSITE" id="PS51918">
    <property type="entry name" value="RADICAL_SAM"/>
    <property type="match status" value="1"/>
</dbReference>
<dbReference type="OrthoDB" id="9800840at2"/>
<evidence type="ECO:0000313" key="11">
    <source>
        <dbReference type="Proteomes" id="UP000255139"/>
    </source>
</evidence>
<keyword evidence="5" id="KW-0408">Iron</keyword>
<dbReference type="GO" id="GO:0003824">
    <property type="term" value="F:catalytic activity"/>
    <property type="evidence" value="ECO:0007669"/>
    <property type="project" value="InterPro"/>
</dbReference>
<feature type="domain" description="Radical SAM core" evidence="7">
    <location>
        <begin position="11"/>
        <end position="268"/>
    </location>
</feature>
<dbReference type="CDD" id="cd01335">
    <property type="entry name" value="Radical_SAM"/>
    <property type="match status" value="1"/>
</dbReference>
<gene>
    <name evidence="9" type="ORF">LS73_004590</name>
    <name evidence="8" type="ORF">NCTC12714_01246</name>
</gene>
<dbReference type="InterPro" id="IPR058240">
    <property type="entry name" value="rSAM_sf"/>
</dbReference>
<proteinExistence type="predicted"/>
<keyword evidence="2" id="KW-0004">4Fe-4S</keyword>
<dbReference type="RefSeq" id="WP_034558462.1">
    <property type="nucleotide sequence ID" value="NZ_FZML01000020.1"/>
</dbReference>
<dbReference type="Gene3D" id="3.20.20.70">
    <property type="entry name" value="Aldolase class I"/>
    <property type="match status" value="1"/>
</dbReference>
<dbReference type="PANTHER" id="PTHR43787">
    <property type="entry name" value="FEMO COFACTOR BIOSYNTHESIS PROTEIN NIFB-RELATED"/>
    <property type="match status" value="1"/>
</dbReference>
<dbReference type="AlphaFoldDB" id="A0A099TZL7"/>
<name>A0A099TZL7_9HELI</name>
<keyword evidence="11" id="KW-1185">Reference proteome</keyword>
<dbReference type="InterPro" id="IPR040084">
    <property type="entry name" value="GTPase_Obg"/>
</dbReference>
<organism evidence="8 11">
    <name type="scientific">Helicobacter muridarum</name>
    <dbReference type="NCBI Taxonomy" id="216"/>
    <lineage>
        <taxon>Bacteria</taxon>
        <taxon>Pseudomonadati</taxon>
        <taxon>Campylobacterota</taxon>
        <taxon>Epsilonproteobacteria</taxon>
        <taxon>Campylobacterales</taxon>
        <taxon>Helicobacteraceae</taxon>
        <taxon>Helicobacter</taxon>
    </lineage>
</organism>
<keyword evidence="3" id="KW-0949">S-adenosyl-L-methionine</keyword>
<evidence type="ECO:0000256" key="4">
    <source>
        <dbReference type="ARBA" id="ARBA00022723"/>
    </source>
</evidence>
<dbReference type="GO" id="GO:0046872">
    <property type="term" value="F:metal ion binding"/>
    <property type="evidence" value="ECO:0007669"/>
    <property type="project" value="UniProtKB-KW"/>
</dbReference>
<evidence type="ECO:0000256" key="5">
    <source>
        <dbReference type="ARBA" id="ARBA00023004"/>
    </source>
</evidence>
<evidence type="ECO:0000313" key="8">
    <source>
        <dbReference type="EMBL" id="STQ86439.1"/>
    </source>
</evidence>
<dbReference type="SFLD" id="SFLDG01067">
    <property type="entry name" value="SPASM/twitch_domain_containing"/>
    <property type="match status" value="1"/>
</dbReference>
<dbReference type="Proteomes" id="UP000255139">
    <property type="component" value="Unassembled WGS sequence"/>
</dbReference>
<accession>A0A099TZL7</accession>
<dbReference type="SFLD" id="SFLDG01083">
    <property type="entry name" value="Uncharacterised_Radical_SAM_Su"/>
    <property type="match status" value="1"/>
</dbReference>
<dbReference type="InterPro" id="IPR013785">
    <property type="entry name" value="Aldolase_TIM"/>
</dbReference>
<dbReference type="STRING" id="216.LS73_06780"/>
<reference evidence="8 11" key="2">
    <citation type="submission" date="2018-06" db="EMBL/GenBank/DDBJ databases">
        <authorList>
            <consortium name="Pathogen Informatics"/>
            <person name="Doyle S."/>
        </authorList>
    </citation>
    <scope>NUCLEOTIDE SEQUENCE [LARGE SCALE GENOMIC DNA]</scope>
    <source>
        <strain evidence="8 11">NCTC12714</strain>
    </source>
</reference>
<protein>
    <submittedName>
        <fullName evidence="8">Radical SAM domain-containing protein</fullName>
    </submittedName>
    <submittedName>
        <fullName evidence="9">Radical SAM protein</fullName>
    </submittedName>
</protein>